<dbReference type="InterPro" id="IPR013083">
    <property type="entry name" value="Znf_RING/FYVE/PHD"/>
</dbReference>
<feature type="domain" description="RING-CH-type" evidence="5">
    <location>
        <begin position="84"/>
        <end position="144"/>
    </location>
</feature>
<dbReference type="SUPFAM" id="SSF57850">
    <property type="entry name" value="RING/U-box"/>
    <property type="match status" value="1"/>
</dbReference>
<dbReference type="AlphaFoldDB" id="A0AAQ3K3C7"/>
<keyword evidence="3" id="KW-0862">Zinc</keyword>
<evidence type="ECO:0000313" key="6">
    <source>
        <dbReference type="EMBL" id="WOL01188.1"/>
    </source>
</evidence>
<evidence type="ECO:0000256" key="1">
    <source>
        <dbReference type="ARBA" id="ARBA00022723"/>
    </source>
</evidence>
<gene>
    <name evidence="6" type="ORF">Cni_G09902</name>
</gene>
<dbReference type="FunFam" id="3.30.40.10:FF:000337">
    <property type="entry name" value="Zinc finger family protein"/>
    <property type="match status" value="1"/>
</dbReference>
<dbReference type="SMART" id="SM00744">
    <property type="entry name" value="RINGv"/>
    <property type="match status" value="1"/>
</dbReference>
<protein>
    <recommendedName>
        <fullName evidence="5">RING-CH-type domain-containing protein</fullName>
    </recommendedName>
</protein>
<reference evidence="6 7" key="1">
    <citation type="submission" date="2023-10" db="EMBL/GenBank/DDBJ databases">
        <title>Chromosome-scale genome assembly provides insights into flower coloration mechanisms of Canna indica.</title>
        <authorList>
            <person name="Li C."/>
        </authorList>
    </citation>
    <scope>NUCLEOTIDE SEQUENCE [LARGE SCALE GENOMIC DNA]</scope>
    <source>
        <tissue evidence="6">Flower</tissue>
    </source>
</reference>
<name>A0AAQ3K3C7_9LILI</name>
<proteinExistence type="predicted"/>
<dbReference type="CDD" id="cd16495">
    <property type="entry name" value="RING_CH-C4HC3_MARCH"/>
    <property type="match status" value="1"/>
</dbReference>
<dbReference type="PANTHER" id="PTHR23012">
    <property type="entry name" value="RING/FYVE/PHD ZINC FINGER DOMAIN-CONTAINING"/>
    <property type="match status" value="1"/>
</dbReference>
<dbReference type="Pfam" id="PF12906">
    <property type="entry name" value="RINGv"/>
    <property type="match status" value="1"/>
</dbReference>
<dbReference type="GO" id="GO:0008270">
    <property type="term" value="F:zinc ion binding"/>
    <property type="evidence" value="ECO:0007669"/>
    <property type="project" value="UniProtKB-KW"/>
</dbReference>
<dbReference type="PANTHER" id="PTHR23012:SF174">
    <property type="entry name" value="OS01G0121200 PROTEIN"/>
    <property type="match status" value="1"/>
</dbReference>
<organism evidence="6 7">
    <name type="scientific">Canna indica</name>
    <name type="common">Indian-shot</name>
    <dbReference type="NCBI Taxonomy" id="4628"/>
    <lineage>
        <taxon>Eukaryota</taxon>
        <taxon>Viridiplantae</taxon>
        <taxon>Streptophyta</taxon>
        <taxon>Embryophyta</taxon>
        <taxon>Tracheophyta</taxon>
        <taxon>Spermatophyta</taxon>
        <taxon>Magnoliopsida</taxon>
        <taxon>Liliopsida</taxon>
        <taxon>Zingiberales</taxon>
        <taxon>Cannaceae</taxon>
        <taxon>Canna</taxon>
    </lineage>
</organism>
<dbReference type="EMBL" id="CP136892">
    <property type="protein sequence ID" value="WOL01188.1"/>
    <property type="molecule type" value="Genomic_DNA"/>
</dbReference>
<evidence type="ECO:0000313" key="7">
    <source>
        <dbReference type="Proteomes" id="UP001327560"/>
    </source>
</evidence>
<keyword evidence="2" id="KW-0863">Zinc-finger</keyword>
<feature type="transmembrane region" description="Helical" evidence="4">
    <location>
        <begin position="236"/>
        <end position="257"/>
    </location>
</feature>
<accession>A0AAQ3K3C7</accession>
<dbReference type="Gene3D" id="3.30.40.10">
    <property type="entry name" value="Zinc/RING finger domain, C3HC4 (zinc finger)"/>
    <property type="match status" value="1"/>
</dbReference>
<dbReference type="GO" id="GO:0016567">
    <property type="term" value="P:protein ubiquitination"/>
    <property type="evidence" value="ECO:0007669"/>
    <property type="project" value="TreeGrafter"/>
</dbReference>
<dbReference type="InterPro" id="IPR011016">
    <property type="entry name" value="Znf_RING-CH"/>
</dbReference>
<keyword evidence="4" id="KW-1133">Transmembrane helix</keyword>
<dbReference type="GO" id="GO:0004842">
    <property type="term" value="F:ubiquitin-protein transferase activity"/>
    <property type="evidence" value="ECO:0007669"/>
    <property type="project" value="TreeGrafter"/>
</dbReference>
<evidence type="ECO:0000256" key="2">
    <source>
        <dbReference type="ARBA" id="ARBA00022771"/>
    </source>
</evidence>
<dbReference type="Proteomes" id="UP001327560">
    <property type="component" value="Chromosome 3"/>
</dbReference>
<dbReference type="PROSITE" id="PS51292">
    <property type="entry name" value="ZF_RING_CH"/>
    <property type="match status" value="1"/>
</dbReference>
<dbReference type="GO" id="GO:0016020">
    <property type="term" value="C:membrane"/>
    <property type="evidence" value="ECO:0007669"/>
    <property type="project" value="TreeGrafter"/>
</dbReference>
<evidence type="ECO:0000256" key="4">
    <source>
        <dbReference type="SAM" id="Phobius"/>
    </source>
</evidence>
<evidence type="ECO:0000256" key="3">
    <source>
        <dbReference type="ARBA" id="ARBA00022833"/>
    </source>
</evidence>
<keyword evidence="7" id="KW-1185">Reference proteome</keyword>
<sequence length="277" mass="31703">MVVYFDNTTPHSISCFFLQIPQTPSHIFNRMGDHLALLVDHLLTESTLEAAIASRKQGETATNSTYFEGAGKEFTRKRNIGDTMSLRKLVECRICQEEDEDCNMEIPCSCCGSLKYAHRKCVQRWCNEKGDTVCEICLQQFKPGYTALLRYGNIPMNFRANWEIAGEDLSDSEIITLFPSEQEYMNPRYHDISAFGERNTVCCQSIALVFTALLLLRHMLPLMLSGDEQHTFTPSFMLVLKISGILLPVLLIVRTITTYHQYHRQQRNHQLPRPAEG</sequence>
<keyword evidence="4" id="KW-0472">Membrane</keyword>
<keyword evidence="4" id="KW-0812">Transmembrane</keyword>
<dbReference type="Pfam" id="PF12428">
    <property type="entry name" value="DUF3675"/>
    <property type="match status" value="1"/>
</dbReference>
<keyword evidence="1" id="KW-0479">Metal-binding</keyword>
<evidence type="ECO:0000259" key="5">
    <source>
        <dbReference type="PROSITE" id="PS51292"/>
    </source>
</evidence>
<dbReference type="InterPro" id="IPR033275">
    <property type="entry name" value="MARCH-like"/>
</dbReference>
<dbReference type="InterPro" id="IPR022143">
    <property type="entry name" value="DUF3675"/>
</dbReference>